<organism evidence="2 3">
    <name type="scientific">Zasmidium cellare</name>
    <name type="common">Wine cellar mold</name>
    <name type="synonym">Racodium cellare</name>
    <dbReference type="NCBI Taxonomy" id="395010"/>
    <lineage>
        <taxon>Eukaryota</taxon>
        <taxon>Fungi</taxon>
        <taxon>Dikarya</taxon>
        <taxon>Ascomycota</taxon>
        <taxon>Pezizomycotina</taxon>
        <taxon>Dothideomycetes</taxon>
        <taxon>Dothideomycetidae</taxon>
        <taxon>Mycosphaerellales</taxon>
        <taxon>Mycosphaerellaceae</taxon>
        <taxon>Zasmidium</taxon>
    </lineage>
</organism>
<name>A0ABR0EMT8_ZASCE</name>
<comment type="caution">
    <text evidence="2">The sequence shown here is derived from an EMBL/GenBank/DDBJ whole genome shotgun (WGS) entry which is preliminary data.</text>
</comment>
<feature type="compositionally biased region" description="Acidic residues" evidence="1">
    <location>
        <begin position="71"/>
        <end position="93"/>
    </location>
</feature>
<feature type="compositionally biased region" description="Basic and acidic residues" evidence="1">
    <location>
        <begin position="617"/>
        <end position="633"/>
    </location>
</feature>
<feature type="region of interest" description="Disordered" evidence="1">
    <location>
        <begin position="422"/>
        <end position="501"/>
    </location>
</feature>
<feature type="region of interest" description="Disordered" evidence="1">
    <location>
        <begin position="66"/>
        <end position="136"/>
    </location>
</feature>
<feature type="region of interest" description="Disordered" evidence="1">
    <location>
        <begin position="245"/>
        <end position="312"/>
    </location>
</feature>
<proteinExistence type="predicted"/>
<dbReference type="EMBL" id="JAXOVC010000004">
    <property type="protein sequence ID" value="KAK4502485.1"/>
    <property type="molecule type" value="Genomic_DNA"/>
</dbReference>
<feature type="region of interest" description="Disordered" evidence="1">
    <location>
        <begin position="601"/>
        <end position="743"/>
    </location>
</feature>
<feature type="compositionally biased region" description="Basic and acidic residues" evidence="1">
    <location>
        <begin position="656"/>
        <end position="667"/>
    </location>
</feature>
<gene>
    <name evidence="2" type="ORF">PRZ48_005910</name>
</gene>
<keyword evidence="3" id="KW-1185">Reference proteome</keyword>
<feature type="compositionally biased region" description="Polar residues" evidence="1">
    <location>
        <begin position="246"/>
        <end position="263"/>
    </location>
</feature>
<sequence length="969" mass="107545">MDLAPFRIRFHEAAQPCTSLVTPHDIKTDKYKCAKDHEWQPSDVSKTLCVHVLDDNNRVVSLPQITRYVIDDGDDDEEEEDEDDEDEEGDEVEDQNRSRKEDSKRGKSDQKKASKRVDDDASDDDDDDDDDGNNDEQPRYLFVAFCPKRHASPLMHLKDAFVRIDRPHCQSIKEVVAKLVKRIREQKDDFAFNLTTDRMRFHRMDDRDCQGDLSFKTLLSDHTVSTMTPDQHLWGKKVVQLHVERQGQSSAESNKAAKPTSSIGKPGSSRAPSKPLGDGDASSSGRGARHEDGNHSTAEGNDSGGGGQGSSSEERSRYLVFVSCPQVHSWLSLKLKKTWVKVDPPFVGWGQNGVLGELRRSVGGSDLPTLPTGDSAILSIHPSDQCQNQLTLQQALRDYSFQSAAGARVPFDQSKRLFVHFAKPPAGQPPTQGSSTVITSASQSSQNPKKRASPVNTSSKGGVDDEKSGPVAKRPRIPDDEDAREENNNARRLPGTDKANTGDAQKARWLFVHICAQHHRHAPPGVKGAIVLLRIDPASCKNLQDIGSQVAEVIEGQYGSFGYNSAVHDARFFANGDLECVDSLDFKRLLRVHTTISRPADEEIQSGGAKRKTAVKIHFDGDPKVFRNEEQAKGAKRQSSGKAQNRNVDNGDGDGPDDHLEKEETRKRQSNSTSRPPAKRAKVAGCSRSTARKEKDTDTDGALAEDQTEQDAPGDDESNSTNEEDRPESEGGDPEFNDAENSDAESLEAAGVNDDVDIFKAPLSSLDGRAIVRIGVLETPDAARTPNNDALPMRTVVVAMVEKKGRAWPITLISIDYMATLRKAIRTYVRGGRARRDQEASDNDSDRSTSRREGKPVPNRPQRPVKAPLRPRPTRKHKLQEEWDDGLSTYYDNWNPGDRIDAVICFVNTSAKTELETHRNFQASMPPTQSLTAFRRYIKNTRFNNTKGTLKHILRDVGLDWWCDFQVSV</sequence>
<dbReference type="Proteomes" id="UP001305779">
    <property type="component" value="Unassembled WGS sequence"/>
</dbReference>
<feature type="compositionally biased region" description="Acidic residues" evidence="1">
    <location>
        <begin position="706"/>
        <end position="718"/>
    </location>
</feature>
<feature type="compositionally biased region" description="Acidic residues" evidence="1">
    <location>
        <begin position="120"/>
        <end position="134"/>
    </location>
</feature>
<reference evidence="2 3" key="1">
    <citation type="journal article" date="2023" name="G3 (Bethesda)">
        <title>A chromosome-level genome assembly of Zasmidium syzygii isolated from banana leaves.</title>
        <authorList>
            <person name="van Westerhoven A.C."/>
            <person name="Mehrabi R."/>
            <person name="Talebi R."/>
            <person name="Steentjes M.B.F."/>
            <person name="Corcolon B."/>
            <person name="Chong P.A."/>
            <person name="Kema G.H.J."/>
            <person name="Seidl M.F."/>
        </authorList>
    </citation>
    <scope>NUCLEOTIDE SEQUENCE [LARGE SCALE GENOMIC DNA]</scope>
    <source>
        <strain evidence="2 3">P124</strain>
    </source>
</reference>
<evidence type="ECO:0000313" key="2">
    <source>
        <dbReference type="EMBL" id="KAK4502485.1"/>
    </source>
</evidence>
<accession>A0ABR0EMT8</accession>
<evidence type="ECO:0000256" key="1">
    <source>
        <dbReference type="SAM" id="MobiDB-lite"/>
    </source>
</evidence>
<feature type="compositionally biased region" description="Basic and acidic residues" evidence="1">
    <location>
        <begin position="94"/>
        <end position="119"/>
    </location>
</feature>
<feature type="region of interest" description="Disordered" evidence="1">
    <location>
        <begin position="830"/>
        <end position="878"/>
    </location>
</feature>
<feature type="compositionally biased region" description="Basic and acidic residues" evidence="1">
    <location>
        <begin position="834"/>
        <end position="855"/>
    </location>
</feature>
<protein>
    <submittedName>
        <fullName evidence="2">Uncharacterized protein</fullName>
    </submittedName>
</protein>
<feature type="compositionally biased region" description="Acidic residues" evidence="1">
    <location>
        <begin position="725"/>
        <end position="743"/>
    </location>
</feature>
<evidence type="ECO:0000313" key="3">
    <source>
        <dbReference type="Proteomes" id="UP001305779"/>
    </source>
</evidence>
<feature type="compositionally biased region" description="Polar residues" evidence="1">
    <location>
        <begin position="637"/>
        <end position="648"/>
    </location>
</feature>
<feature type="compositionally biased region" description="Low complexity" evidence="1">
    <location>
        <begin position="434"/>
        <end position="446"/>
    </location>
</feature>